<evidence type="ECO:0000313" key="1">
    <source>
        <dbReference type="EMBL" id="MSV25033.1"/>
    </source>
</evidence>
<comment type="caution">
    <text evidence="1">The sequence shown here is derived from an EMBL/GenBank/DDBJ whole genome shotgun (WGS) entry which is preliminary data.</text>
</comment>
<organism evidence="1 2">
    <name type="scientific">Selenomonas montiformis</name>
    <dbReference type="NCBI Taxonomy" id="2652285"/>
    <lineage>
        <taxon>Bacteria</taxon>
        <taxon>Bacillati</taxon>
        <taxon>Bacillota</taxon>
        <taxon>Negativicutes</taxon>
        <taxon>Selenomonadales</taxon>
        <taxon>Selenomonadaceae</taxon>
        <taxon>Selenomonas</taxon>
    </lineage>
</organism>
<dbReference type="Proteomes" id="UP000430222">
    <property type="component" value="Unassembled WGS sequence"/>
</dbReference>
<dbReference type="PANTHER" id="PTHR41244:SF1">
    <property type="entry name" value="GLYCOSYLTRANSFERASE"/>
    <property type="match status" value="1"/>
</dbReference>
<dbReference type="CDD" id="cd11579">
    <property type="entry name" value="Glyco_tran_WbsX"/>
    <property type="match status" value="1"/>
</dbReference>
<keyword evidence="2" id="KW-1185">Reference proteome</keyword>
<name>A0A6I2US61_9FIRM</name>
<accession>A0A6I2US61</accession>
<dbReference type="PANTHER" id="PTHR41244">
    <property type="entry name" value="RHAMNAN SYNTHESIS F"/>
    <property type="match status" value="1"/>
</dbReference>
<dbReference type="Pfam" id="PF14307">
    <property type="entry name" value="Glyco_tran_WbsX"/>
    <property type="match status" value="1"/>
</dbReference>
<sequence>MNGGSTPPIRSRSCKNWRMSMRIIAMYLPQFHRVKENDAWWGEGFTEWTSVRSAERLFPGHEQPHVPLHGNYYDLMKPETMRWQADLMKRYGVDGMCFYHYYFKDGRKILEKPAENLLRWKDIDMPFCFSWANESWVRSWSRLSEHEGNPWSAKFDGQRTDEKDDGVLLAQEYGGVPAWRAHYAYLSPFFHDARYICHEGCPVFLIYKPDNIPCLKEMLDCWQELAREDGFPGVYVIGTNVREAEEKGLSNSLLQEPQDTIARWYPQKYENDDHVMKSIPYDELWQRIIDKPVELGQCLGGFSGYDDSPRRGHGAVVIKGRNPEIFGRRMYELLAKCQQNDAPFLFLNAWNEWGEGMHLEPDEAYGCQFLEALRKAKGRLAHKRTGERPAVPQGAIKMLQEENAALQATCDRYRGYWRVMDRWLMLLESGKSIAGWLRAHGYAQVAIYGYGMLGKHLVHQMEQEQLTPAYLIDQQPEKDSGSLPMMTLEDELPAADLVIVTVQYDFPAIQRNLKEKVAAEICPINWLIDSVMNV</sequence>
<dbReference type="AlphaFoldDB" id="A0A6I2US61"/>
<dbReference type="Gene3D" id="3.20.20.80">
    <property type="entry name" value="Glycosidases"/>
    <property type="match status" value="1"/>
</dbReference>
<dbReference type="InterPro" id="IPR032719">
    <property type="entry name" value="WbsX"/>
</dbReference>
<evidence type="ECO:0000313" key="2">
    <source>
        <dbReference type="Proteomes" id="UP000430222"/>
    </source>
</evidence>
<proteinExistence type="predicted"/>
<protein>
    <submittedName>
        <fullName evidence="1">Uncharacterized protein</fullName>
    </submittedName>
</protein>
<dbReference type="EMBL" id="VUNL01000007">
    <property type="protein sequence ID" value="MSV25033.1"/>
    <property type="molecule type" value="Genomic_DNA"/>
</dbReference>
<reference evidence="1 2" key="1">
    <citation type="submission" date="2019-08" db="EMBL/GenBank/DDBJ databases">
        <title>In-depth cultivation of the pig gut microbiome towards novel bacterial diversity and tailored functional studies.</title>
        <authorList>
            <person name="Wylensek D."/>
            <person name="Hitch T.C.A."/>
            <person name="Clavel T."/>
        </authorList>
    </citation>
    <scope>NUCLEOTIDE SEQUENCE [LARGE SCALE GENOMIC DNA]</scope>
    <source>
        <strain evidence="2">WCA-380-WT-3B3</strain>
    </source>
</reference>
<gene>
    <name evidence="1" type="ORF">FYJ78_07520</name>
</gene>